<dbReference type="SMART" id="SM00421">
    <property type="entry name" value="HTH_LUXR"/>
    <property type="match status" value="1"/>
</dbReference>
<dbReference type="InterPro" id="IPR000792">
    <property type="entry name" value="Tscrpt_reg_LuxR_C"/>
</dbReference>
<name>A0A0P6Y6T9_9CHLR</name>
<organism evidence="6 7">
    <name type="scientific">Herpetosiphon geysericola</name>
    <dbReference type="NCBI Taxonomy" id="70996"/>
    <lineage>
        <taxon>Bacteria</taxon>
        <taxon>Bacillati</taxon>
        <taxon>Chloroflexota</taxon>
        <taxon>Chloroflexia</taxon>
        <taxon>Herpetosiphonales</taxon>
        <taxon>Herpetosiphonaceae</taxon>
        <taxon>Herpetosiphon</taxon>
    </lineage>
</organism>
<feature type="domain" description="HTH luxR-type" evidence="4">
    <location>
        <begin position="138"/>
        <end position="203"/>
    </location>
</feature>
<comment type="caution">
    <text evidence="6">The sequence shown here is derived from an EMBL/GenBank/DDBJ whole genome shotgun (WGS) entry which is preliminary data.</text>
</comment>
<evidence type="ECO:0000259" key="5">
    <source>
        <dbReference type="PROSITE" id="PS50110"/>
    </source>
</evidence>
<evidence type="ECO:0000256" key="1">
    <source>
        <dbReference type="ARBA" id="ARBA00022553"/>
    </source>
</evidence>
<dbReference type="InterPro" id="IPR011006">
    <property type="entry name" value="CheY-like_superfamily"/>
</dbReference>
<dbReference type="GO" id="GO:0006355">
    <property type="term" value="P:regulation of DNA-templated transcription"/>
    <property type="evidence" value="ECO:0007669"/>
    <property type="project" value="InterPro"/>
</dbReference>
<dbReference type="OrthoDB" id="9759232at2"/>
<dbReference type="CDD" id="cd06170">
    <property type="entry name" value="LuxR_C_like"/>
    <property type="match status" value="1"/>
</dbReference>
<dbReference type="Pfam" id="PF00196">
    <property type="entry name" value="GerE"/>
    <property type="match status" value="1"/>
</dbReference>
<dbReference type="PROSITE" id="PS50043">
    <property type="entry name" value="HTH_LUXR_2"/>
    <property type="match status" value="1"/>
</dbReference>
<dbReference type="PROSITE" id="PS50110">
    <property type="entry name" value="RESPONSE_REGULATORY"/>
    <property type="match status" value="1"/>
</dbReference>
<dbReference type="InterPro" id="IPR001789">
    <property type="entry name" value="Sig_transdc_resp-reg_receiver"/>
</dbReference>
<keyword evidence="2" id="KW-0238">DNA-binding</keyword>
<dbReference type="InterPro" id="IPR039420">
    <property type="entry name" value="WalR-like"/>
</dbReference>
<dbReference type="PROSITE" id="PS00622">
    <property type="entry name" value="HTH_LUXR_1"/>
    <property type="match status" value="1"/>
</dbReference>
<dbReference type="STRING" id="70996.SE18_17115"/>
<dbReference type="InterPro" id="IPR058245">
    <property type="entry name" value="NreC/VraR/RcsB-like_REC"/>
</dbReference>
<dbReference type="GO" id="GO:0000160">
    <property type="term" value="P:phosphorelay signal transduction system"/>
    <property type="evidence" value="ECO:0007669"/>
    <property type="project" value="InterPro"/>
</dbReference>
<feature type="modified residue" description="4-aspartylphosphate" evidence="3">
    <location>
        <position position="54"/>
    </location>
</feature>
<dbReference type="PRINTS" id="PR00038">
    <property type="entry name" value="HTHLUXR"/>
</dbReference>
<dbReference type="Proteomes" id="UP000050277">
    <property type="component" value="Unassembled WGS sequence"/>
</dbReference>
<accession>A0A0P6Y6T9</accession>
<dbReference type="InterPro" id="IPR016032">
    <property type="entry name" value="Sig_transdc_resp-reg_C-effctor"/>
</dbReference>
<dbReference type="SUPFAM" id="SSF46894">
    <property type="entry name" value="C-terminal effector domain of the bipartite response regulators"/>
    <property type="match status" value="1"/>
</dbReference>
<keyword evidence="7" id="KW-1185">Reference proteome</keyword>
<evidence type="ECO:0000313" key="7">
    <source>
        <dbReference type="Proteomes" id="UP000050277"/>
    </source>
</evidence>
<proteinExistence type="predicted"/>
<evidence type="ECO:0000259" key="4">
    <source>
        <dbReference type="PROSITE" id="PS50043"/>
    </source>
</evidence>
<dbReference type="Gene3D" id="3.40.50.2300">
    <property type="match status" value="1"/>
</dbReference>
<dbReference type="RefSeq" id="WP_054535675.1">
    <property type="nucleotide sequence ID" value="NZ_LGKP01000025.1"/>
</dbReference>
<sequence>MIRVAIVEDQRIVREGLIAVLEDEASIAIVGEAANGQEALHLYAQELPDVVLMDLQMPVMDGPTAIGQLCQRWPQAKVLVLTTYATDEFIWAALRAGAKGYLLKDASADELVSAIQAVARGMTHLAPDIAAKLVAGVSNPQPESLTPRELEVLHLLGRGRSNSEIALELDIALRTVKVHVQNILGKLGATNRTEAVSIAVRQKLISLT</sequence>
<dbReference type="Pfam" id="PF00072">
    <property type="entry name" value="Response_reg"/>
    <property type="match status" value="1"/>
</dbReference>
<feature type="domain" description="Response regulatory" evidence="5">
    <location>
        <begin position="3"/>
        <end position="119"/>
    </location>
</feature>
<dbReference type="GO" id="GO:0003677">
    <property type="term" value="F:DNA binding"/>
    <property type="evidence" value="ECO:0007669"/>
    <property type="project" value="UniProtKB-KW"/>
</dbReference>
<dbReference type="EMBL" id="LGKP01000025">
    <property type="protein sequence ID" value="KPL85376.1"/>
    <property type="molecule type" value="Genomic_DNA"/>
</dbReference>
<dbReference type="PANTHER" id="PTHR43214:SF43">
    <property type="entry name" value="TWO-COMPONENT RESPONSE REGULATOR"/>
    <property type="match status" value="1"/>
</dbReference>
<dbReference type="SMART" id="SM00448">
    <property type="entry name" value="REC"/>
    <property type="match status" value="1"/>
</dbReference>
<evidence type="ECO:0000313" key="6">
    <source>
        <dbReference type="EMBL" id="KPL85376.1"/>
    </source>
</evidence>
<dbReference type="SUPFAM" id="SSF52172">
    <property type="entry name" value="CheY-like"/>
    <property type="match status" value="1"/>
</dbReference>
<dbReference type="AlphaFoldDB" id="A0A0P6Y6T9"/>
<dbReference type="PANTHER" id="PTHR43214">
    <property type="entry name" value="TWO-COMPONENT RESPONSE REGULATOR"/>
    <property type="match status" value="1"/>
</dbReference>
<keyword evidence="1 3" id="KW-0597">Phosphoprotein</keyword>
<dbReference type="CDD" id="cd17535">
    <property type="entry name" value="REC_NarL-like"/>
    <property type="match status" value="1"/>
</dbReference>
<evidence type="ECO:0000256" key="3">
    <source>
        <dbReference type="PROSITE-ProRule" id="PRU00169"/>
    </source>
</evidence>
<protein>
    <submittedName>
        <fullName evidence="6">LuxR family transcriptional regulator</fullName>
    </submittedName>
</protein>
<gene>
    <name evidence="6" type="ORF">SE18_17115</name>
</gene>
<evidence type="ECO:0000256" key="2">
    <source>
        <dbReference type="ARBA" id="ARBA00023125"/>
    </source>
</evidence>
<reference evidence="6 7" key="1">
    <citation type="submission" date="2015-07" db="EMBL/GenBank/DDBJ databases">
        <title>Whole genome sequence of Herpetosiphon geysericola DSM 7119.</title>
        <authorList>
            <person name="Hemp J."/>
            <person name="Ward L.M."/>
            <person name="Pace L.A."/>
            <person name="Fischer W.W."/>
        </authorList>
    </citation>
    <scope>NUCLEOTIDE SEQUENCE [LARGE SCALE GENOMIC DNA]</scope>
    <source>
        <strain evidence="6 7">DSM 7119</strain>
    </source>
</reference>